<dbReference type="PATRIC" id="fig|69279.3.peg.3505"/>
<dbReference type="PANTHER" id="PTHR42850:SF4">
    <property type="entry name" value="ZINC-DEPENDENT ENDOPOLYPHOSPHATASE"/>
    <property type="match status" value="1"/>
</dbReference>
<dbReference type="GO" id="GO:0110154">
    <property type="term" value="P:RNA decapping"/>
    <property type="evidence" value="ECO:0007669"/>
    <property type="project" value="TreeGrafter"/>
</dbReference>
<dbReference type="Pfam" id="PF00149">
    <property type="entry name" value="Metallophos"/>
    <property type="match status" value="1"/>
</dbReference>
<dbReference type="AlphaFoldDB" id="A0A011UCP6"/>
<comment type="caution">
    <text evidence="2">The sequence shown here is derived from an EMBL/GenBank/DDBJ whole genome shotgun (WGS) entry which is preliminary data.</text>
</comment>
<dbReference type="eggNOG" id="COG0639">
    <property type="taxonomic scope" value="Bacteria"/>
</dbReference>
<protein>
    <submittedName>
        <fullName evidence="2">Metallophosphatase</fullName>
    </submittedName>
    <submittedName>
        <fullName evidence="3">Serine/threonine protein phosphatase 1</fullName>
    </submittedName>
</protein>
<evidence type="ECO:0000313" key="3">
    <source>
        <dbReference type="EMBL" id="TDR31109.1"/>
    </source>
</evidence>
<dbReference type="HOGENOM" id="CLU_023125_4_1_5"/>
<gene>
    <name evidence="2" type="ORF">BG36_12080</name>
    <name evidence="3" type="ORF">DES43_13613</name>
</gene>
<dbReference type="Proteomes" id="UP000019849">
    <property type="component" value="Unassembled WGS sequence"/>
</dbReference>
<feature type="domain" description="Calcineurin-like phosphoesterase" evidence="1">
    <location>
        <begin position="17"/>
        <end position="213"/>
    </location>
</feature>
<dbReference type="SUPFAM" id="SSF56300">
    <property type="entry name" value="Metallo-dependent phosphatases"/>
    <property type="match status" value="1"/>
</dbReference>
<dbReference type="STRING" id="69279.BG36_12080"/>
<dbReference type="EMBL" id="SNZF01000036">
    <property type="protein sequence ID" value="TDR31109.1"/>
    <property type="molecule type" value="Genomic_DNA"/>
</dbReference>
<dbReference type="InterPro" id="IPR004843">
    <property type="entry name" value="Calcineurin-like_PHP"/>
</dbReference>
<dbReference type="Proteomes" id="UP000294958">
    <property type="component" value="Unassembled WGS sequence"/>
</dbReference>
<reference evidence="3 5" key="2">
    <citation type="submission" date="2019-03" db="EMBL/GenBank/DDBJ databases">
        <title>Genomic Encyclopedia of Type Strains, Phase IV (KMG-IV): sequencing the most valuable type-strain genomes for metagenomic binning, comparative biology and taxonomic classification.</title>
        <authorList>
            <person name="Goeker M."/>
        </authorList>
    </citation>
    <scope>NUCLEOTIDE SEQUENCE [LARGE SCALE GENOMIC DNA]</scope>
    <source>
        <strain evidence="3 5">DSM 11603</strain>
    </source>
</reference>
<dbReference type="GO" id="GO:0005737">
    <property type="term" value="C:cytoplasm"/>
    <property type="evidence" value="ECO:0007669"/>
    <property type="project" value="TreeGrafter"/>
</dbReference>
<dbReference type="RefSeq" id="WP_035029452.1">
    <property type="nucleotide sequence ID" value="NZ_KK073896.1"/>
</dbReference>
<dbReference type="PANTHER" id="PTHR42850">
    <property type="entry name" value="METALLOPHOSPHOESTERASE"/>
    <property type="match status" value="1"/>
</dbReference>
<evidence type="ECO:0000313" key="5">
    <source>
        <dbReference type="Proteomes" id="UP000294958"/>
    </source>
</evidence>
<dbReference type="GO" id="GO:0016791">
    <property type="term" value="F:phosphatase activity"/>
    <property type="evidence" value="ECO:0007669"/>
    <property type="project" value="TreeGrafter"/>
</dbReference>
<dbReference type="GO" id="GO:0008803">
    <property type="term" value="F:bis(5'-nucleosyl)-tetraphosphatase (symmetrical) activity"/>
    <property type="evidence" value="ECO:0007669"/>
    <property type="project" value="TreeGrafter"/>
</dbReference>
<reference evidence="2 4" key="1">
    <citation type="submission" date="2014-02" db="EMBL/GenBank/DDBJ databases">
        <title>Aquamicrobium defluvii Genome sequencing.</title>
        <authorList>
            <person name="Wang X."/>
        </authorList>
    </citation>
    <scope>NUCLEOTIDE SEQUENCE [LARGE SCALE GENOMIC DNA]</scope>
    <source>
        <strain evidence="2 4">W13Z1</strain>
    </source>
</reference>
<accession>A0A011UCP6</accession>
<dbReference type="EMBL" id="JENY01000024">
    <property type="protein sequence ID" value="EXL03718.1"/>
    <property type="molecule type" value="Genomic_DNA"/>
</dbReference>
<evidence type="ECO:0000313" key="4">
    <source>
        <dbReference type="Proteomes" id="UP000019849"/>
    </source>
</evidence>
<organism evidence="2 4">
    <name type="scientific">Aquamicrobium defluvii</name>
    <dbReference type="NCBI Taxonomy" id="69279"/>
    <lineage>
        <taxon>Bacteria</taxon>
        <taxon>Pseudomonadati</taxon>
        <taxon>Pseudomonadota</taxon>
        <taxon>Alphaproteobacteria</taxon>
        <taxon>Hyphomicrobiales</taxon>
        <taxon>Phyllobacteriaceae</taxon>
        <taxon>Aquamicrobium</taxon>
    </lineage>
</organism>
<name>A0A011UCP6_9HYPH</name>
<keyword evidence="5" id="KW-1185">Reference proteome</keyword>
<dbReference type="OrthoDB" id="9807890at2"/>
<evidence type="ECO:0000313" key="2">
    <source>
        <dbReference type="EMBL" id="EXL03718.1"/>
    </source>
</evidence>
<dbReference type="InterPro" id="IPR029052">
    <property type="entry name" value="Metallo-depent_PP-like"/>
</dbReference>
<proteinExistence type="predicted"/>
<dbReference type="Gene3D" id="3.60.21.10">
    <property type="match status" value="1"/>
</dbReference>
<dbReference type="InterPro" id="IPR050126">
    <property type="entry name" value="Ap4A_hydrolase"/>
</dbReference>
<sequence length="263" mass="28554">MTGGVDLTSARAPPGLRLYAVGDIHGRSDLLEIFHRFVAAELEADAPEDWRIVHLGDYTDRGPDSRGVLELLAQARARDSHHVMLAGNHDLGLLEFLARPEPYGLFMTNGGIETAASYGVHWSRFGFPVEDAQALGAFHAALLAAVPPAHIDLLRTLSTWFACGDFFFCHAGVRPGVALERQSPDDLLWIRGEFHNHAGLYPKVIVHGHTPVAAAEFRPNRINLDTGAFRTGRLSAVRIDGTGKRLLTVTKEGVAQSSAVVTP</sequence>
<evidence type="ECO:0000259" key="1">
    <source>
        <dbReference type="Pfam" id="PF00149"/>
    </source>
</evidence>